<protein>
    <submittedName>
        <fullName evidence="2">Uncharacterized protein</fullName>
    </submittedName>
</protein>
<reference evidence="2" key="1">
    <citation type="journal article" date="2020" name="Int. J. Syst. Evol. Microbiol.">
        <title>Aquipluma nitroreducens gen. nov. sp. nov., a novel facultatively anaerobic bacterium isolated from a freshwater lake.</title>
        <authorList>
            <person name="Watanabe M."/>
            <person name="Kojima H."/>
            <person name="Fukui M."/>
        </authorList>
    </citation>
    <scope>NUCLEOTIDE SEQUENCE</scope>
    <source>
        <strain evidence="2">MeG22</strain>
    </source>
</reference>
<feature type="signal peptide" evidence="1">
    <location>
        <begin position="1"/>
        <end position="22"/>
    </location>
</feature>
<evidence type="ECO:0000256" key="1">
    <source>
        <dbReference type="SAM" id="SignalP"/>
    </source>
</evidence>
<keyword evidence="3" id="KW-1185">Reference proteome</keyword>
<evidence type="ECO:0000313" key="2">
    <source>
        <dbReference type="EMBL" id="BBE17345.1"/>
    </source>
</evidence>
<evidence type="ECO:0000313" key="3">
    <source>
        <dbReference type="Proteomes" id="UP001193389"/>
    </source>
</evidence>
<dbReference type="Proteomes" id="UP001193389">
    <property type="component" value="Chromosome"/>
</dbReference>
<feature type="chain" id="PRO_5024395119" evidence="1">
    <location>
        <begin position="23"/>
        <end position="95"/>
    </location>
</feature>
<accession>A0A5K7S781</accession>
<dbReference type="KEGG" id="anf:AQPE_1495"/>
<proteinExistence type="predicted"/>
<dbReference type="EMBL" id="AP018694">
    <property type="protein sequence ID" value="BBE17345.1"/>
    <property type="molecule type" value="Genomic_DNA"/>
</dbReference>
<dbReference type="AlphaFoldDB" id="A0A5K7S781"/>
<gene>
    <name evidence="2" type="ORF">AQPE_1495</name>
</gene>
<organism evidence="2 3">
    <name type="scientific">Aquipluma nitroreducens</name>
    <dbReference type="NCBI Taxonomy" id="2010828"/>
    <lineage>
        <taxon>Bacteria</taxon>
        <taxon>Pseudomonadati</taxon>
        <taxon>Bacteroidota</taxon>
        <taxon>Bacteroidia</taxon>
        <taxon>Marinilabiliales</taxon>
        <taxon>Prolixibacteraceae</taxon>
        <taxon>Aquipluma</taxon>
    </lineage>
</organism>
<sequence>MKKSVFLFAGILLVFLSITMQAQPKSGFDFYMGKWNASFDGPMGTVKMVIGFEQADDKTTATIKDEAGKELYKVVKQKLKKIRQRSSLLVARALT</sequence>
<keyword evidence="1" id="KW-0732">Signal</keyword>
<dbReference type="RefSeq" id="WP_318350353.1">
    <property type="nucleotide sequence ID" value="NZ_AP018694.1"/>
</dbReference>
<name>A0A5K7S781_9BACT</name>